<accession>A0ABX3NUT4</accession>
<evidence type="ECO:0000313" key="6">
    <source>
        <dbReference type="Proteomes" id="UP000192277"/>
    </source>
</evidence>
<comment type="function">
    <text evidence="4">Catalyzes the conversion of cyclic dehypoxanthine futalosine (cyclic DHFL) into 1,4-dihydroxy-6-naphthoate, a step in the biosynthesis of menaquinone (MK, vitamin K2).</text>
</comment>
<comment type="similarity">
    <text evidence="4">Belongs to the MqnA/MqnD family. MqnD subfamily.</text>
</comment>
<reference evidence="5 6" key="1">
    <citation type="submission" date="2016-04" db="EMBL/GenBank/DDBJ databases">
        <authorList>
            <person name="Chen L."/>
            <person name="Zhuang W."/>
            <person name="Wang G."/>
        </authorList>
    </citation>
    <scope>NUCLEOTIDE SEQUENCE [LARGE SCALE GENOMIC DNA]</scope>
    <source>
        <strain evidence="6">GR20</strain>
    </source>
</reference>
<dbReference type="RefSeq" id="WP_014221227.1">
    <property type="nucleotide sequence ID" value="NZ_LWBO01000015.1"/>
</dbReference>
<keyword evidence="3 4" id="KW-0456">Lyase</keyword>
<dbReference type="Pfam" id="PF02621">
    <property type="entry name" value="VitK2_biosynth"/>
    <property type="match status" value="1"/>
</dbReference>
<evidence type="ECO:0000256" key="2">
    <source>
        <dbReference type="ARBA" id="ARBA00022428"/>
    </source>
</evidence>
<proteinExistence type="inferred from homology"/>
<dbReference type="EMBL" id="LWBO01000015">
    <property type="protein sequence ID" value="OQP46352.1"/>
    <property type="molecule type" value="Genomic_DNA"/>
</dbReference>
<keyword evidence="6" id="KW-1185">Reference proteome</keyword>
<comment type="catalytic activity">
    <reaction evidence="4">
        <text>cyclic dehypoxanthinylfutalosinate = 1,4-dihydroxy-6-naphthoate + dihydroxyacetone</text>
        <dbReference type="Rhea" id="RHEA:33087"/>
        <dbReference type="ChEBI" id="CHEBI:16016"/>
        <dbReference type="ChEBI" id="CHEBI:64254"/>
        <dbReference type="ChEBI" id="CHEBI:64270"/>
        <dbReference type="EC" id="4.1.99.29"/>
    </reaction>
</comment>
<sequence>MTLSLGFSPCPNDTFIFDALVNNKIDTEGITVEPVLEDVQTLNEWAIKGKLDVTKISYGVLPLLLEKYLVLNAGGALGKGVGPLLITKQASANNKDVNEMTIAIPGENTTAHMLFSLAYPQAAKKKFMVFSAIEDAVLSGEVDAGVIIHENRFTYQQKGLHKLVDLGEYWERETGNPIPLGGIVIKKSFDSALQQKADRVIKRSLEYAFAHYPLITDYVKQHSQEMSESVMRQHIDLYVNNYSLQLGPDGKAAVNTFLDIYEQLKKVGANNKEIFLATAE</sequence>
<dbReference type="Gene3D" id="3.40.190.10">
    <property type="entry name" value="Periplasmic binding protein-like II"/>
    <property type="match status" value="2"/>
</dbReference>
<feature type="binding site" evidence="4">
    <location>
        <begin position="110"/>
        <end position="111"/>
    </location>
    <ligand>
        <name>substrate</name>
    </ligand>
</feature>
<dbReference type="InterPro" id="IPR030869">
    <property type="entry name" value="MqnD"/>
</dbReference>
<gene>
    <name evidence="4" type="primary">mqnD</name>
    <name evidence="5" type="ORF">A4D02_31645</name>
</gene>
<keyword evidence="2 4" id="KW-0474">Menaquinone biosynthesis</keyword>
<evidence type="ECO:0000256" key="3">
    <source>
        <dbReference type="ARBA" id="ARBA00023239"/>
    </source>
</evidence>
<comment type="caution">
    <text evidence="5">The sequence shown here is derived from an EMBL/GenBank/DDBJ whole genome shotgun (WGS) entry which is preliminary data.</text>
</comment>
<feature type="binding site" evidence="4">
    <location>
        <begin position="55"/>
        <end position="57"/>
    </location>
    <ligand>
        <name>substrate</name>
    </ligand>
</feature>
<dbReference type="PANTHER" id="PTHR37167">
    <property type="entry name" value="1,4-DIHYDROXY-6-NAPHTOATE SYNTHASE"/>
    <property type="match status" value="1"/>
</dbReference>
<dbReference type="Proteomes" id="UP000192277">
    <property type="component" value="Unassembled WGS sequence"/>
</dbReference>
<evidence type="ECO:0000256" key="1">
    <source>
        <dbReference type="ARBA" id="ARBA00004863"/>
    </source>
</evidence>
<dbReference type="EC" id="4.1.99.29" evidence="4"/>
<organism evidence="5 6">
    <name type="scientific">Niastella koreensis</name>
    <dbReference type="NCBI Taxonomy" id="354356"/>
    <lineage>
        <taxon>Bacteria</taxon>
        <taxon>Pseudomonadati</taxon>
        <taxon>Bacteroidota</taxon>
        <taxon>Chitinophagia</taxon>
        <taxon>Chitinophagales</taxon>
        <taxon>Chitinophagaceae</taxon>
        <taxon>Niastella</taxon>
    </lineage>
</organism>
<dbReference type="CDD" id="cd13635">
    <property type="entry name" value="PBP2_Ttha1568_Mqnd"/>
    <property type="match status" value="1"/>
</dbReference>
<dbReference type="HAMAP" id="MF_00996">
    <property type="entry name" value="MqnD"/>
    <property type="match status" value="1"/>
</dbReference>
<evidence type="ECO:0000256" key="4">
    <source>
        <dbReference type="HAMAP-Rule" id="MF_00996"/>
    </source>
</evidence>
<dbReference type="SUPFAM" id="SSF53850">
    <property type="entry name" value="Periplasmic binding protein-like II"/>
    <property type="match status" value="1"/>
</dbReference>
<dbReference type="PANTHER" id="PTHR37167:SF1">
    <property type="entry name" value="1,4-DIHYDROXY-6-NAPHTOATE SYNTHASE"/>
    <property type="match status" value="1"/>
</dbReference>
<feature type="active site" description="Proton acceptor" evidence="4">
    <location>
        <position position="149"/>
    </location>
</feature>
<comment type="pathway">
    <text evidence="1 4">Quinol/quinone metabolism; menaquinone biosynthesis.</text>
</comment>
<name>A0ABX3NUT4_9BACT</name>
<evidence type="ECO:0000313" key="5">
    <source>
        <dbReference type="EMBL" id="OQP46352.1"/>
    </source>
</evidence>
<protein>
    <recommendedName>
        <fullName evidence="4">1,4-dihydroxy-6-naphtoate synthase</fullName>
        <ecNumber evidence="4">4.1.99.29</ecNumber>
    </recommendedName>
    <alternativeName>
        <fullName evidence="4">Menaquinone biosynthetic enzyme MqnD</fullName>
    </alternativeName>
</protein>
<dbReference type="InterPro" id="IPR003773">
    <property type="entry name" value="Menaquinone_biosynth"/>
</dbReference>